<dbReference type="SUPFAM" id="SSF55486">
    <property type="entry name" value="Metalloproteases ('zincins'), catalytic domain"/>
    <property type="match status" value="1"/>
</dbReference>
<dbReference type="InterPro" id="IPR042097">
    <property type="entry name" value="Aminopeptidase_N-like_N_sf"/>
</dbReference>
<evidence type="ECO:0000256" key="16">
    <source>
        <dbReference type="SAM" id="Coils"/>
    </source>
</evidence>
<evidence type="ECO:0000256" key="14">
    <source>
        <dbReference type="ARBA" id="ARBA00029811"/>
    </source>
</evidence>
<dbReference type="SMART" id="SM00567">
    <property type="entry name" value="EZ_HEAT"/>
    <property type="match status" value="5"/>
</dbReference>
<evidence type="ECO:0000256" key="4">
    <source>
        <dbReference type="ARBA" id="ARBA00012564"/>
    </source>
</evidence>
<keyword evidence="12" id="KW-0862">Zinc</keyword>
<evidence type="ECO:0000259" key="17">
    <source>
        <dbReference type="Pfam" id="PF01433"/>
    </source>
</evidence>
<dbReference type="InterPro" id="IPR016024">
    <property type="entry name" value="ARM-type_fold"/>
</dbReference>
<accession>A0ABT7BA07</accession>
<evidence type="ECO:0000256" key="9">
    <source>
        <dbReference type="ARBA" id="ARBA00022723"/>
    </source>
</evidence>
<evidence type="ECO:0000256" key="7">
    <source>
        <dbReference type="ARBA" id="ARBA00022549"/>
    </source>
</evidence>
<comment type="catalytic activity">
    <reaction evidence="1">
        <text>Release of an N-terminal amino acid, Xaa-|-Yaa- from a peptide, amide or arylamide. Xaa is preferably Ala, but may be most amino acids including Pro (slow action). When a terminal hydrophobic residue is followed by a prolyl residue, the two may be released as an intact Xaa-Pro dipeptide.</text>
        <dbReference type="EC" id="3.4.11.2"/>
    </reaction>
</comment>
<gene>
    <name evidence="19" type="ORF">PMG25_14695</name>
</gene>
<name>A0ABT7BA07_9CYAN</name>
<dbReference type="Gene3D" id="1.25.10.10">
    <property type="entry name" value="Leucine-rich Repeat Variant"/>
    <property type="match status" value="2"/>
</dbReference>
<dbReference type="EMBL" id="JAQOSO010000082">
    <property type="protein sequence ID" value="MDJ1175341.1"/>
    <property type="molecule type" value="Genomic_DNA"/>
</dbReference>
<evidence type="ECO:0000313" key="20">
    <source>
        <dbReference type="Proteomes" id="UP001235849"/>
    </source>
</evidence>
<dbReference type="CDD" id="cd09603">
    <property type="entry name" value="M1_APN_like"/>
    <property type="match status" value="1"/>
</dbReference>
<keyword evidence="16" id="KW-0175">Coiled coil</keyword>
<reference evidence="19 20" key="1">
    <citation type="submission" date="2023-01" db="EMBL/GenBank/DDBJ databases">
        <title>Novel diversity within Roseofilum (Cyanobacteria; Desertifilaceae) from marine benthic mats with descriptions of four novel species.</title>
        <authorList>
            <person name="Wang Y."/>
            <person name="Berthold D.E."/>
            <person name="Hu J."/>
            <person name="Lefler F.W."/>
            <person name="Laughinghouse H.D. IV."/>
        </authorList>
    </citation>
    <scope>NUCLEOTIDE SEQUENCE [LARGE SCALE GENOMIC DNA]</scope>
    <source>
        <strain evidence="19 20">BLCC-M114</strain>
    </source>
</reference>
<feature type="domain" description="Aminopeptidase N-like N-terminal" evidence="18">
    <location>
        <begin position="40"/>
        <end position="210"/>
    </location>
</feature>
<evidence type="ECO:0000256" key="2">
    <source>
        <dbReference type="ARBA" id="ARBA00001947"/>
    </source>
</evidence>
<dbReference type="Pfam" id="PF01433">
    <property type="entry name" value="Peptidase_M1"/>
    <property type="match status" value="1"/>
</dbReference>
<keyword evidence="8" id="KW-0645">Protease</keyword>
<evidence type="ECO:0000256" key="8">
    <source>
        <dbReference type="ARBA" id="ARBA00022670"/>
    </source>
</evidence>
<keyword evidence="10" id="KW-0605">Phycobilisome</keyword>
<sequence length="877" mass="99464">MSELLQSLLDGEKPKHKSFQLPGSYPHYTPDRPGQVEHIFLDLVLDIPQSRYSGSCTLHLKPIRTGIETLTLDAVDLIIEGVKINHKTQSFDYNGQQLHIHLDPPTQAQQTLEIQITYRVEHPQRGLYFIHPDRHYRDKPTQVWTQGEDEDSRYWFPCLDYPGQLSTSEIRVQVPAKYMAISNGELIDTQTQGKTKIYHWFQKEVHPTYLITLAVGEFVEIKDQWQDKPVTYYVEKSRKEDAQRSMGKTPRMINFFSNIFDYPYPYPKYAQVCVADFIFGGMENTSTTLLTDRCLLDKRALVDHPFTESLVAHELAHQWFGDLVVIKHWSHAWIKEGMASYCEVLWTEHEYGSEDAAYYYLREARNYIQEDKTRYRRPIVTHVYREPIELYDRHLYEKGACVYHMMRAELGDDLFLKAIQTFVRNHAHSTVETVDLLRAVEEATGRNLLFLFDQYVYRGGHPDFKVSYSWDRDHKLAKVTVVQTQAKDDEKALFDLKISIGFGSVVPSEKEGQKPEVAIAPAKQSSIASHQVRIHQVEETFYFPLEEKPSFISFDVGNCYLKTVVLDYPVAELKAQLFYDPDPISRIYALSALVKKGTLPVVEALAEALKTEPFWGVRVEIAKSLAKIRLDQGFEALLPGLKDGDARVRKAVVEALGKIKTKASYKALKSILVNGDPSYQVEASAARGIGAIAAIKDKDLPKPRKAIKLLKKVLETKAGWNEVVRSGAIAGLSQMNRSKAALEVILEYTEAGMPQPLRLSAIRALGTVSSGQDEAEVEQVLARLEALSAESFFLTEMAVIQALGTMKTAKAMEILQNLAASTADGRVQRRAEEAVQKVQKAIGSDSAVETLRQEVEQLKKTNQTLKSRVEALEAKES</sequence>
<dbReference type="SUPFAM" id="SSF48371">
    <property type="entry name" value="ARM repeat"/>
    <property type="match status" value="1"/>
</dbReference>
<evidence type="ECO:0000256" key="10">
    <source>
        <dbReference type="ARBA" id="ARBA00022738"/>
    </source>
</evidence>
<proteinExistence type="inferred from homology"/>
<dbReference type="InterPro" id="IPR027268">
    <property type="entry name" value="Peptidase_M4/M1_CTD_sf"/>
</dbReference>
<evidence type="ECO:0000259" key="18">
    <source>
        <dbReference type="Pfam" id="PF17900"/>
    </source>
</evidence>
<comment type="cofactor">
    <cofactor evidence="2">
        <name>Zn(2+)</name>
        <dbReference type="ChEBI" id="CHEBI:29105"/>
    </cofactor>
</comment>
<evidence type="ECO:0000256" key="1">
    <source>
        <dbReference type="ARBA" id="ARBA00000098"/>
    </source>
</evidence>
<feature type="domain" description="Peptidase M1 membrane alanine aminopeptidase" evidence="17">
    <location>
        <begin position="245"/>
        <end position="455"/>
    </location>
</feature>
<dbReference type="Pfam" id="PF17900">
    <property type="entry name" value="Peptidase_M1_N"/>
    <property type="match status" value="1"/>
</dbReference>
<comment type="caution">
    <text evidence="19">The sequence shown here is derived from an EMBL/GenBank/DDBJ whole genome shotgun (WGS) entry which is preliminary data.</text>
</comment>
<evidence type="ECO:0000256" key="15">
    <source>
        <dbReference type="ARBA" id="ARBA00031533"/>
    </source>
</evidence>
<keyword evidence="20" id="KW-1185">Reference proteome</keyword>
<dbReference type="InterPro" id="IPR011989">
    <property type="entry name" value="ARM-like"/>
</dbReference>
<dbReference type="PRINTS" id="PR00756">
    <property type="entry name" value="ALADIPTASE"/>
</dbReference>
<dbReference type="Gene3D" id="1.10.390.10">
    <property type="entry name" value="Neutral Protease Domain 2"/>
    <property type="match status" value="1"/>
</dbReference>
<dbReference type="InterPro" id="IPR001930">
    <property type="entry name" value="Peptidase_M1"/>
</dbReference>
<evidence type="ECO:0000256" key="3">
    <source>
        <dbReference type="ARBA" id="ARBA00010136"/>
    </source>
</evidence>
<feature type="coiled-coil region" evidence="16">
    <location>
        <begin position="848"/>
        <end position="875"/>
    </location>
</feature>
<protein>
    <recommendedName>
        <fullName evidence="5">Aminopeptidase N</fullName>
        <ecNumber evidence="4">3.4.11.2</ecNumber>
    </recommendedName>
    <alternativeName>
        <fullName evidence="14">Alanine aminopeptidase</fullName>
    </alternativeName>
    <alternativeName>
        <fullName evidence="15">Lysyl aminopeptidase</fullName>
    </alternativeName>
</protein>
<dbReference type="Gene3D" id="2.60.40.1730">
    <property type="entry name" value="tricorn interacting facor f3 domain"/>
    <property type="match status" value="1"/>
</dbReference>
<dbReference type="InterPro" id="IPR050344">
    <property type="entry name" value="Peptidase_M1_aminopeptidases"/>
</dbReference>
<evidence type="ECO:0000256" key="5">
    <source>
        <dbReference type="ARBA" id="ARBA00015611"/>
    </source>
</evidence>
<evidence type="ECO:0000256" key="13">
    <source>
        <dbReference type="ARBA" id="ARBA00023049"/>
    </source>
</evidence>
<keyword evidence="9" id="KW-0479">Metal-binding</keyword>
<comment type="similarity">
    <text evidence="3">Belongs to the peptidase M1 family.</text>
</comment>
<evidence type="ECO:0000256" key="12">
    <source>
        <dbReference type="ARBA" id="ARBA00022833"/>
    </source>
</evidence>
<dbReference type="Proteomes" id="UP001235849">
    <property type="component" value="Unassembled WGS sequence"/>
</dbReference>
<keyword evidence="13" id="KW-0482">Metalloprotease</keyword>
<dbReference type="EC" id="3.4.11.2" evidence="4"/>
<evidence type="ECO:0000313" key="19">
    <source>
        <dbReference type="EMBL" id="MDJ1175341.1"/>
    </source>
</evidence>
<keyword evidence="7" id="KW-0042">Antenna complex</keyword>
<keyword evidence="6" id="KW-0031">Aminopeptidase</keyword>
<keyword evidence="11" id="KW-0378">Hydrolase</keyword>
<dbReference type="InterPro" id="IPR045357">
    <property type="entry name" value="Aminopeptidase_N-like_N"/>
</dbReference>
<evidence type="ECO:0000256" key="11">
    <source>
        <dbReference type="ARBA" id="ARBA00022801"/>
    </source>
</evidence>
<organism evidence="19 20">
    <name type="scientific">Roseofilum capinflatum BLCC-M114</name>
    <dbReference type="NCBI Taxonomy" id="3022440"/>
    <lineage>
        <taxon>Bacteria</taxon>
        <taxon>Bacillati</taxon>
        <taxon>Cyanobacteriota</taxon>
        <taxon>Cyanophyceae</taxon>
        <taxon>Desertifilales</taxon>
        <taxon>Desertifilaceae</taxon>
        <taxon>Roseofilum</taxon>
        <taxon>Roseofilum capinflatum</taxon>
    </lineage>
</organism>
<evidence type="ECO:0000256" key="6">
    <source>
        <dbReference type="ARBA" id="ARBA00022438"/>
    </source>
</evidence>
<dbReference type="Pfam" id="PF13646">
    <property type="entry name" value="HEAT_2"/>
    <property type="match status" value="2"/>
</dbReference>
<dbReference type="PANTHER" id="PTHR11533:SF174">
    <property type="entry name" value="PUROMYCIN-SENSITIVE AMINOPEPTIDASE-RELATED"/>
    <property type="match status" value="1"/>
</dbReference>
<dbReference type="PANTHER" id="PTHR11533">
    <property type="entry name" value="PROTEASE M1 ZINC METALLOPROTEASE"/>
    <property type="match status" value="1"/>
</dbReference>
<dbReference type="InterPro" id="IPR004155">
    <property type="entry name" value="PBS_lyase_HEAT"/>
</dbReference>
<dbReference type="RefSeq" id="WP_283767645.1">
    <property type="nucleotide sequence ID" value="NZ_JAQOSO010000082.1"/>
</dbReference>
<dbReference type="SUPFAM" id="SSF63737">
    <property type="entry name" value="Leukotriene A4 hydrolase N-terminal domain"/>
    <property type="match status" value="1"/>
</dbReference>
<dbReference type="InterPro" id="IPR014782">
    <property type="entry name" value="Peptidase_M1_dom"/>
</dbReference>